<reference evidence="1" key="1">
    <citation type="submission" date="2015-04" db="UniProtKB">
        <authorList>
            <consortium name="EnsemblPlants"/>
        </authorList>
    </citation>
    <scope>IDENTIFICATION</scope>
</reference>
<evidence type="ECO:0000313" key="1">
    <source>
        <dbReference type="EnsemblPlants" id="OGLUM02G03180.1"/>
    </source>
</evidence>
<keyword evidence="2" id="KW-1185">Reference proteome</keyword>
<name>A0A0D9YM52_9ORYZ</name>
<dbReference type="AlphaFoldDB" id="A0A0D9YM52"/>
<dbReference type="Gramene" id="OGLUM02G03180.1">
    <property type="protein sequence ID" value="OGLUM02G03180.1"/>
    <property type="gene ID" value="OGLUM02G03180"/>
</dbReference>
<organism evidence="1">
    <name type="scientific">Oryza glumipatula</name>
    <dbReference type="NCBI Taxonomy" id="40148"/>
    <lineage>
        <taxon>Eukaryota</taxon>
        <taxon>Viridiplantae</taxon>
        <taxon>Streptophyta</taxon>
        <taxon>Embryophyta</taxon>
        <taxon>Tracheophyta</taxon>
        <taxon>Spermatophyta</taxon>
        <taxon>Magnoliopsida</taxon>
        <taxon>Liliopsida</taxon>
        <taxon>Poales</taxon>
        <taxon>Poaceae</taxon>
        <taxon>BOP clade</taxon>
        <taxon>Oryzoideae</taxon>
        <taxon>Oryzeae</taxon>
        <taxon>Oryzinae</taxon>
        <taxon>Oryza</taxon>
    </lineage>
</organism>
<reference evidence="1" key="2">
    <citation type="submission" date="2018-05" db="EMBL/GenBank/DDBJ databases">
        <title>OgluRS3 (Oryza glumaepatula Reference Sequence Version 3).</title>
        <authorList>
            <person name="Zhang J."/>
            <person name="Kudrna D."/>
            <person name="Lee S."/>
            <person name="Talag J."/>
            <person name="Welchert J."/>
            <person name="Wing R.A."/>
        </authorList>
    </citation>
    <scope>NUCLEOTIDE SEQUENCE [LARGE SCALE GENOMIC DNA]</scope>
</reference>
<evidence type="ECO:0000313" key="2">
    <source>
        <dbReference type="Proteomes" id="UP000026961"/>
    </source>
</evidence>
<dbReference type="EnsemblPlants" id="OGLUM02G03180.1">
    <property type="protein sequence ID" value="OGLUM02G03180.1"/>
    <property type="gene ID" value="OGLUM02G03180"/>
</dbReference>
<sequence>MAAPASSAAATSPFLLPSARHMFPSSKPCLPNDRAFKGSNSSSSTVLILAAGRCCFCRCEAVGEAGTVLPQRGVDDGGVVCTSTTQRSVFGVAVGVSSALVLGLAAFDDALAAGLSPEEKLKLCDAACEKELENVAMVTTESVLQYKDIKVGEGPSPPIGFQLTLFKYTCKLQAEICSVGTMVVDAHGWVVDREFGFKAQELDEDQRWLAGLQQKPEKMLTTSRKWTFGHLQKRKCPWTRGGENKGSPGALNWRVNDAGGQEDELRAFVSAAFDACPSDKTPLRRHELHALAVVAAAHLRDTAVPLVPHCRIRGWRSIGHQRWGTTASDTAPPIKDMALKASGTCWHCKPCVGSSVAGASHWHHPYHQDGGSGFGDSDAASGSEQFLYMYHSTSTP</sequence>
<protein>
    <submittedName>
        <fullName evidence="1">Uncharacterized protein</fullName>
    </submittedName>
</protein>
<dbReference type="Proteomes" id="UP000026961">
    <property type="component" value="Chromosome 2"/>
</dbReference>
<accession>A0A0D9YM52</accession>
<proteinExistence type="predicted"/>